<feature type="compositionally biased region" description="Polar residues" evidence="1">
    <location>
        <begin position="155"/>
        <end position="168"/>
    </location>
</feature>
<proteinExistence type="predicted"/>
<keyword evidence="3" id="KW-1185">Reference proteome</keyword>
<sequence length="202" mass="22231">MADPAIHWNNVTLTNNILSPPEFILQVVFVGGATYDCPQNVSTPLPIDGQVDHFAKVVINGPPITLPIGAMVSEAQDARLEATWVGSALLRAVAFAQRELEQPVFRKIGTSCRPYISFEFSTASRATRNGQDHADIKLPLNKLAVNIQTRRRSSLKSNSSHYSQNPNPQDGLPAKIHPAYLHKRPKNSPMDVQAKIEGFVIE</sequence>
<accession>A0A5C3Q3J4</accession>
<evidence type="ECO:0000313" key="3">
    <source>
        <dbReference type="Proteomes" id="UP000305067"/>
    </source>
</evidence>
<dbReference type="AlphaFoldDB" id="A0A5C3Q3J4"/>
<protein>
    <submittedName>
        <fullName evidence="2">Uncharacterized protein</fullName>
    </submittedName>
</protein>
<organism evidence="2 3">
    <name type="scientific">Pterulicium gracile</name>
    <dbReference type="NCBI Taxonomy" id="1884261"/>
    <lineage>
        <taxon>Eukaryota</taxon>
        <taxon>Fungi</taxon>
        <taxon>Dikarya</taxon>
        <taxon>Basidiomycota</taxon>
        <taxon>Agaricomycotina</taxon>
        <taxon>Agaricomycetes</taxon>
        <taxon>Agaricomycetidae</taxon>
        <taxon>Agaricales</taxon>
        <taxon>Pleurotineae</taxon>
        <taxon>Pterulaceae</taxon>
        <taxon>Pterulicium</taxon>
    </lineage>
</organism>
<reference evidence="2 3" key="1">
    <citation type="journal article" date="2019" name="Nat. Ecol. Evol.">
        <title>Megaphylogeny resolves global patterns of mushroom evolution.</title>
        <authorList>
            <person name="Varga T."/>
            <person name="Krizsan K."/>
            <person name="Foldi C."/>
            <person name="Dima B."/>
            <person name="Sanchez-Garcia M."/>
            <person name="Sanchez-Ramirez S."/>
            <person name="Szollosi G.J."/>
            <person name="Szarkandi J.G."/>
            <person name="Papp V."/>
            <person name="Albert L."/>
            <person name="Andreopoulos W."/>
            <person name="Angelini C."/>
            <person name="Antonin V."/>
            <person name="Barry K.W."/>
            <person name="Bougher N.L."/>
            <person name="Buchanan P."/>
            <person name="Buyck B."/>
            <person name="Bense V."/>
            <person name="Catcheside P."/>
            <person name="Chovatia M."/>
            <person name="Cooper J."/>
            <person name="Damon W."/>
            <person name="Desjardin D."/>
            <person name="Finy P."/>
            <person name="Geml J."/>
            <person name="Haridas S."/>
            <person name="Hughes K."/>
            <person name="Justo A."/>
            <person name="Karasinski D."/>
            <person name="Kautmanova I."/>
            <person name="Kiss B."/>
            <person name="Kocsube S."/>
            <person name="Kotiranta H."/>
            <person name="LaButti K.M."/>
            <person name="Lechner B.E."/>
            <person name="Liimatainen K."/>
            <person name="Lipzen A."/>
            <person name="Lukacs Z."/>
            <person name="Mihaltcheva S."/>
            <person name="Morgado L.N."/>
            <person name="Niskanen T."/>
            <person name="Noordeloos M.E."/>
            <person name="Ohm R.A."/>
            <person name="Ortiz-Santana B."/>
            <person name="Ovrebo C."/>
            <person name="Racz N."/>
            <person name="Riley R."/>
            <person name="Savchenko A."/>
            <person name="Shiryaev A."/>
            <person name="Soop K."/>
            <person name="Spirin V."/>
            <person name="Szebenyi C."/>
            <person name="Tomsovsky M."/>
            <person name="Tulloss R.E."/>
            <person name="Uehling J."/>
            <person name="Grigoriev I.V."/>
            <person name="Vagvolgyi C."/>
            <person name="Papp T."/>
            <person name="Martin F.M."/>
            <person name="Miettinen O."/>
            <person name="Hibbett D.S."/>
            <person name="Nagy L.G."/>
        </authorList>
    </citation>
    <scope>NUCLEOTIDE SEQUENCE [LARGE SCALE GENOMIC DNA]</scope>
    <source>
        <strain evidence="2 3">CBS 309.79</strain>
    </source>
</reference>
<dbReference type="Proteomes" id="UP000305067">
    <property type="component" value="Unassembled WGS sequence"/>
</dbReference>
<dbReference type="EMBL" id="ML178876">
    <property type="protein sequence ID" value="TFK95737.1"/>
    <property type="molecule type" value="Genomic_DNA"/>
</dbReference>
<name>A0A5C3Q3J4_9AGAR</name>
<gene>
    <name evidence="2" type="ORF">BDV98DRAFT_598329</name>
</gene>
<feature type="region of interest" description="Disordered" evidence="1">
    <location>
        <begin position="152"/>
        <end position="175"/>
    </location>
</feature>
<evidence type="ECO:0000313" key="2">
    <source>
        <dbReference type="EMBL" id="TFK95737.1"/>
    </source>
</evidence>
<evidence type="ECO:0000256" key="1">
    <source>
        <dbReference type="SAM" id="MobiDB-lite"/>
    </source>
</evidence>